<proteinExistence type="inferred from homology"/>
<evidence type="ECO:0000256" key="4">
    <source>
        <dbReference type="ARBA" id="ARBA00022695"/>
    </source>
</evidence>
<dbReference type="GO" id="GO:0106274">
    <property type="term" value="F:NAD+-protein-arginine ADP-ribosyltransferase activity"/>
    <property type="evidence" value="ECO:0007669"/>
    <property type="project" value="UniProtKB-EC"/>
</dbReference>
<dbReference type="Gene3D" id="3.90.176.10">
    <property type="entry name" value="Toxin ADP-ribosyltransferase, Chain A, domain 1"/>
    <property type="match status" value="1"/>
</dbReference>
<sequence length="254" mass="29739">MGGTFFLEVMDYCEVPYNSFPFDNSSVRQKIVEKAAEGLVIEGKIAGQQKVGEWFAEQLLKEKTGSKREIWVCCARLYCMQSFLYEKLNEVMRLTGDPKYKGFWRNKVPTFGPFALLFWKLGQDEVRWKMTVYREVDLSNDLIKQYQNKCVDLSEATRETTFMFPACTSTSLNRDRAEKYGNVLFIITIKWGDGWNIAPHSIYNYEEEILLRACFRFNIVSCEFKETKNKWIVYLVSNHEIHIRNPAPTESSML</sequence>
<dbReference type="SUPFAM" id="SSF56399">
    <property type="entry name" value="ADP-ribosylation"/>
    <property type="match status" value="1"/>
</dbReference>
<dbReference type="InterPro" id="IPR000768">
    <property type="entry name" value="ART"/>
</dbReference>
<dbReference type="EMBL" id="CAJNOG010000322">
    <property type="protein sequence ID" value="CAF1172865.1"/>
    <property type="molecule type" value="Genomic_DNA"/>
</dbReference>
<evidence type="ECO:0000313" key="8">
    <source>
        <dbReference type="Proteomes" id="UP000663845"/>
    </source>
</evidence>
<evidence type="ECO:0000256" key="6">
    <source>
        <dbReference type="RuleBase" id="RU361228"/>
    </source>
</evidence>
<dbReference type="Proteomes" id="UP000663845">
    <property type="component" value="Unassembled WGS sequence"/>
</dbReference>
<keyword evidence="6" id="KW-0520">NAD</keyword>
<evidence type="ECO:0000313" key="7">
    <source>
        <dbReference type="EMBL" id="CAF1172865.1"/>
    </source>
</evidence>
<evidence type="ECO:0000256" key="3">
    <source>
        <dbReference type="ARBA" id="ARBA00022679"/>
    </source>
</evidence>
<comment type="similarity">
    <text evidence="1 6">Belongs to the Arg-specific ADP-ribosyltransferase family.</text>
</comment>
<accession>A0A814U7U3</accession>
<keyword evidence="3 6" id="KW-0808">Transferase</keyword>
<comment type="catalytic activity">
    <reaction evidence="5 6">
        <text>L-arginyl-[protein] + NAD(+) = N(omega)-(ADP-D-ribosyl)-L-arginyl-[protein] + nicotinamide + H(+)</text>
        <dbReference type="Rhea" id="RHEA:19149"/>
        <dbReference type="Rhea" id="RHEA-COMP:10532"/>
        <dbReference type="Rhea" id="RHEA-COMP:15087"/>
        <dbReference type="ChEBI" id="CHEBI:15378"/>
        <dbReference type="ChEBI" id="CHEBI:17154"/>
        <dbReference type="ChEBI" id="CHEBI:29965"/>
        <dbReference type="ChEBI" id="CHEBI:57540"/>
        <dbReference type="ChEBI" id="CHEBI:142554"/>
        <dbReference type="EC" id="2.4.2.31"/>
    </reaction>
</comment>
<keyword evidence="4" id="KW-0548">Nucleotidyltransferase</keyword>
<dbReference type="Pfam" id="PF01129">
    <property type="entry name" value="ART"/>
    <property type="match status" value="1"/>
</dbReference>
<protein>
    <recommendedName>
        <fullName evidence="6">NAD(P)(+)--arginine ADP-ribosyltransferase</fullName>
        <ecNumber evidence="6">2.4.2.31</ecNumber>
    </recommendedName>
    <alternativeName>
        <fullName evidence="6">Mono(ADP-ribosyl)transferase</fullName>
    </alternativeName>
</protein>
<evidence type="ECO:0000256" key="2">
    <source>
        <dbReference type="ARBA" id="ARBA00022676"/>
    </source>
</evidence>
<gene>
    <name evidence="7" type="ORF">JYZ213_LOCUS25317</name>
</gene>
<comment type="caution">
    <text evidence="7">The sequence shown here is derived from an EMBL/GenBank/DDBJ whole genome shotgun (WGS) entry which is preliminary data.</text>
</comment>
<dbReference type="GO" id="GO:0016779">
    <property type="term" value="F:nucleotidyltransferase activity"/>
    <property type="evidence" value="ECO:0007669"/>
    <property type="project" value="UniProtKB-KW"/>
</dbReference>
<reference evidence="7" key="1">
    <citation type="submission" date="2021-02" db="EMBL/GenBank/DDBJ databases">
        <authorList>
            <person name="Nowell W R."/>
        </authorList>
    </citation>
    <scope>NUCLEOTIDE SEQUENCE</scope>
</reference>
<evidence type="ECO:0000256" key="5">
    <source>
        <dbReference type="ARBA" id="ARBA00047597"/>
    </source>
</evidence>
<evidence type="ECO:0000256" key="1">
    <source>
        <dbReference type="ARBA" id="ARBA00009558"/>
    </source>
</evidence>
<name>A0A814U7U3_9BILA</name>
<dbReference type="AlphaFoldDB" id="A0A814U7U3"/>
<keyword evidence="2 6" id="KW-0328">Glycosyltransferase</keyword>
<dbReference type="EC" id="2.4.2.31" evidence="6"/>
<organism evidence="7 8">
    <name type="scientific">Adineta steineri</name>
    <dbReference type="NCBI Taxonomy" id="433720"/>
    <lineage>
        <taxon>Eukaryota</taxon>
        <taxon>Metazoa</taxon>
        <taxon>Spiralia</taxon>
        <taxon>Gnathifera</taxon>
        <taxon>Rotifera</taxon>
        <taxon>Eurotatoria</taxon>
        <taxon>Bdelloidea</taxon>
        <taxon>Adinetida</taxon>
        <taxon>Adinetidae</taxon>
        <taxon>Adineta</taxon>
    </lineage>
</organism>
<keyword evidence="6" id="KW-0521">NADP</keyword>